<sequence length="438" mass="49004">MNPPQKLLFDLLLPTASQQQRSIVLPLKVSSPLKRCCCTALTWGLAVILVTCTVLDVGDIVVGGYLGKYSGRINPLIGLASYCATQIQFASACPAIFFLILGKRQIERTAESLEALARSSDILRNPKEILSSLRRLNFLSYFITLLGLINILSPLADIEAIIDDSESRSYFTFQLPLWAYLMQLRATYIPVFVVNYLVKILFAYFMCFLYESVEEFHRKMSSSVLTLRKQKTPLQDGSYVELLRAIRVENQTIIDAFEQLQETFSLKLLLDLIGIVAGLCNAIAWFVVWLFGVGNALSSSGLNVSGVFRHLGLAFIDVSYLWLLLRKPILLQSLHQRTTELVEQIVLIRQCSVIQVPSEVTLEEVALTSVTIEKLKSQKMLFRAGNVIELGPPAIITILAGLLGFCCFVLERADSFRRTASNTDLQAVLGIRHHTDFN</sequence>
<protein>
    <recommendedName>
        <fullName evidence="4">Gustatory receptor</fullName>
    </recommendedName>
</protein>
<gene>
    <name evidence="2" type="ORF">BV898_06309</name>
</gene>
<organism evidence="2 3">
    <name type="scientific">Hypsibius exemplaris</name>
    <name type="common">Freshwater tardigrade</name>
    <dbReference type="NCBI Taxonomy" id="2072580"/>
    <lineage>
        <taxon>Eukaryota</taxon>
        <taxon>Metazoa</taxon>
        <taxon>Ecdysozoa</taxon>
        <taxon>Tardigrada</taxon>
        <taxon>Eutardigrada</taxon>
        <taxon>Parachela</taxon>
        <taxon>Hypsibioidea</taxon>
        <taxon>Hypsibiidae</taxon>
        <taxon>Hypsibius</taxon>
    </lineage>
</organism>
<feature type="transmembrane region" description="Helical" evidence="1">
    <location>
        <begin position="40"/>
        <end position="67"/>
    </location>
</feature>
<keyword evidence="1" id="KW-0472">Membrane</keyword>
<name>A0A1W0WX42_HYPEX</name>
<reference evidence="3" key="1">
    <citation type="submission" date="2017-01" db="EMBL/GenBank/DDBJ databases">
        <title>Comparative genomics of anhydrobiosis in the tardigrade Hypsibius dujardini.</title>
        <authorList>
            <person name="Yoshida Y."/>
            <person name="Koutsovoulos G."/>
            <person name="Laetsch D."/>
            <person name="Stevens L."/>
            <person name="Kumar S."/>
            <person name="Horikawa D."/>
            <person name="Ishino K."/>
            <person name="Komine S."/>
            <person name="Tomita M."/>
            <person name="Blaxter M."/>
            <person name="Arakawa K."/>
        </authorList>
    </citation>
    <scope>NUCLEOTIDE SEQUENCE [LARGE SCALE GENOMIC DNA]</scope>
    <source>
        <strain evidence="3">Z151</strain>
    </source>
</reference>
<dbReference type="EMBL" id="MTYJ01000036">
    <property type="protein sequence ID" value="OQV19770.1"/>
    <property type="molecule type" value="Genomic_DNA"/>
</dbReference>
<feature type="transmembrane region" description="Helical" evidence="1">
    <location>
        <begin position="79"/>
        <end position="101"/>
    </location>
</feature>
<feature type="transmembrane region" description="Helical" evidence="1">
    <location>
        <begin position="268"/>
        <end position="292"/>
    </location>
</feature>
<accession>A0A1W0WX42</accession>
<feature type="transmembrane region" description="Helical" evidence="1">
    <location>
        <begin position="188"/>
        <end position="210"/>
    </location>
</feature>
<evidence type="ECO:0000313" key="2">
    <source>
        <dbReference type="EMBL" id="OQV19770.1"/>
    </source>
</evidence>
<keyword evidence="1" id="KW-0812">Transmembrane</keyword>
<dbReference type="AlphaFoldDB" id="A0A1W0WX42"/>
<comment type="caution">
    <text evidence="2">The sequence shown here is derived from an EMBL/GenBank/DDBJ whole genome shotgun (WGS) entry which is preliminary data.</text>
</comment>
<evidence type="ECO:0000256" key="1">
    <source>
        <dbReference type="SAM" id="Phobius"/>
    </source>
</evidence>
<dbReference type="Proteomes" id="UP000192578">
    <property type="component" value="Unassembled WGS sequence"/>
</dbReference>
<keyword evidence="1" id="KW-1133">Transmembrane helix</keyword>
<proteinExistence type="predicted"/>
<feature type="transmembrane region" description="Helical" evidence="1">
    <location>
        <begin position="136"/>
        <end position="156"/>
    </location>
</feature>
<evidence type="ECO:0000313" key="3">
    <source>
        <dbReference type="Proteomes" id="UP000192578"/>
    </source>
</evidence>
<keyword evidence="3" id="KW-1185">Reference proteome</keyword>
<evidence type="ECO:0008006" key="4">
    <source>
        <dbReference type="Google" id="ProtNLM"/>
    </source>
</evidence>